<keyword evidence="5" id="KW-1185">Reference proteome</keyword>
<evidence type="ECO:0000256" key="3">
    <source>
        <dbReference type="SAM" id="MobiDB-lite"/>
    </source>
</evidence>
<dbReference type="EMBL" id="JAZHXJ010000060">
    <property type="protein sequence ID" value="KAL1877847.1"/>
    <property type="molecule type" value="Genomic_DNA"/>
</dbReference>
<dbReference type="Gene3D" id="3.30.70.3250">
    <property type="entry name" value="Ribonuclease P, Pop5 subunit"/>
    <property type="match status" value="1"/>
</dbReference>
<dbReference type="Pfam" id="PF01900">
    <property type="entry name" value="RNase_P_Rpp14"/>
    <property type="match status" value="1"/>
</dbReference>
<accession>A0ABR3XPB4</accession>
<proteinExistence type="inferred from homology"/>
<evidence type="ECO:0000256" key="2">
    <source>
        <dbReference type="ARBA" id="ARBA00022694"/>
    </source>
</evidence>
<dbReference type="InterPro" id="IPR038085">
    <property type="entry name" value="Rnp2-like_sf"/>
</dbReference>
<protein>
    <submittedName>
        <fullName evidence="4">Uncharacterized protein</fullName>
    </submittedName>
</protein>
<dbReference type="PANTHER" id="PTHR15441:SF2">
    <property type="entry name" value="RIBONUCLEASE P_MRP PROTEIN SUBUNIT POP5"/>
    <property type="match status" value="1"/>
</dbReference>
<dbReference type="Proteomes" id="UP001586593">
    <property type="component" value="Unassembled WGS sequence"/>
</dbReference>
<evidence type="ECO:0000313" key="4">
    <source>
        <dbReference type="EMBL" id="KAL1877847.1"/>
    </source>
</evidence>
<feature type="region of interest" description="Disordered" evidence="3">
    <location>
        <begin position="170"/>
        <end position="196"/>
    </location>
</feature>
<sequence>MVRVKERYLLVNILYPEHSSPRKTESPAVPDLLIYNQPTTDNLGLHSLARAIRTQVALLFGDFGAGAVERGLQVKYLSLATSTFILRISRAHYRLVWAALTFMDRVPGPHGSSTGRPCIFRVVRVSGTIRKVEKEAIRRARLLMLAAKEETRGSQPNALDSLFGGHSTRVAQDARADPLSIYDDRSYSDNERGKDD</sequence>
<dbReference type="SUPFAM" id="SSF160350">
    <property type="entry name" value="Rnp2-like"/>
    <property type="match status" value="1"/>
</dbReference>
<name>A0ABR3XPB4_9PEZI</name>
<feature type="compositionally biased region" description="Basic and acidic residues" evidence="3">
    <location>
        <begin position="172"/>
        <end position="196"/>
    </location>
</feature>
<dbReference type="InterPro" id="IPR002759">
    <property type="entry name" value="Pop5/Rpp14/Rnp2-like"/>
</dbReference>
<organism evidence="4 5">
    <name type="scientific">Phialemonium thermophilum</name>
    <dbReference type="NCBI Taxonomy" id="223376"/>
    <lineage>
        <taxon>Eukaryota</taxon>
        <taxon>Fungi</taxon>
        <taxon>Dikarya</taxon>
        <taxon>Ascomycota</taxon>
        <taxon>Pezizomycotina</taxon>
        <taxon>Sordariomycetes</taxon>
        <taxon>Sordariomycetidae</taxon>
        <taxon>Cephalothecales</taxon>
        <taxon>Cephalothecaceae</taxon>
        <taxon>Phialemonium</taxon>
    </lineage>
</organism>
<dbReference type="PANTHER" id="PTHR15441">
    <property type="entry name" value="RIBONUCLEASE P PROTEIN SUBUNIT P14"/>
    <property type="match status" value="1"/>
</dbReference>
<gene>
    <name evidence="4" type="ORF">VTK73DRAFT_8374</name>
</gene>
<evidence type="ECO:0000313" key="5">
    <source>
        <dbReference type="Proteomes" id="UP001586593"/>
    </source>
</evidence>
<comment type="caution">
    <text evidence="4">The sequence shown here is derived from an EMBL/GenBank/DDBJ whole genome shotgun (WGS) entry which is preliminary data.</text>
</comment>
<keyword evidence="2" id="KW-0819">tRNA processing</keyword>
<comment type="similarity">
    <text evidence="1">Belongs to the eukaryotic/archaeal RNase P protein component 2 family.</text>
</comment>
<evidence type="ECO:0000256" key="1">
    <source>
        <dbReference type="ARBA" id="ARBA00010800"/>
    </source>
</evidence>
<reference evidence="4 5" key="1">
    <citation type="journal article" date="2024" name="Commun. Biol.">
        <title>Comparative genomic analysis of thermophilic fungi reveals convergent evolutionary adaptations and gene losses.</title>
        <authorList>
            <person name="Steindorff A.S."/>
            <person name="Aguilar-Pontes M.V."/>
            <person name="Robinson A.J."/>
            <person name="Andreopoulos B."/>
            <person name="LaButti K."/>
            <person name="Kuo A."/>
            <person name="Mondo S."/>
            <person name="Riley R."/>
            <person name="Otillar R."/>
            <person name="Haridas S."/>
            <person name="Lipzen A."/>
            <person name="Grimwood J."/>
            <person name="Schmutz J."/>
            <person name="Clum A."/>
            <person name="Reid I.D."/>
            <person name="Moisan M.C."/>
            <person name="Butler G."/>
            <person name="Nguyen T.T.M."/>
            <person name="Dewar K."/>
            <person name="Conant G."/>
            <person name="Drula E."/>
            <person name="Henrissat B."/>
            <person name="Hansel C."/>
            <person name="Singer S."/>
            <person name="Hutchinson M.I."/>
            <person name="de Vries R.P."/>
            <person name="Natvig D.O."/>
            <person name="Powell A.J."/>
            <person name="Tsang A."/>
            <person name="Grigoriev I.V."/>
        </authorList>
    </citation>
    <scope>NUCLEOTIDE SEQUENCE [LARGE SCALE GENOMIC DNA]</scope>
    <source>
        <strain evidence="4 5">ATCC 24622</strain>
    </source>
</reference>